<evidence type="ECO:0000256" key="4">
    <source>
        <dbReference type="SAM" id="MobiDB-lite"/>
    </source>
</evidence>
<comment type="similarity">
    <text evidence="1">Belongs to the SMC family. SbcC subfamily.</text>
</comment>
<dbReference type="GO" id="GO:0016887">
    <property type="term" value="F:ATP hydrolysis activity"/>
    <property type="evidence" value="ECO:0007669"/>
    <property type="project" value="InterPro"/>
</dbReference>
<evidence type="ECO:0000256" key="3">
    <source>
        <dbReference type="ARBA" id="ARBA00013368"/>
    </source>
</evidence>
<gene>
    <name evidence="6" type="ORF">FQ154_05460</name>
</gene>
<organism evidence="6 7">
    <name type="scientific">Paeniglutamicibacter gangotriensis</name>
    <dbReference type="NCBI Taxonomy" id="254787"/>
    <lineage>
        <taxon>Bacteria</taxon>
        <taxon>Bacillati</taxon>
        <taxon>Actinomycetota</taxon>
        <taxon>Actinomycetes</taxon>
        <taxon>Micrococcales</taxon>
        <taxon>Micrococcaceae</taxon>
        <taxon>Paeniglutamicibacter</taxon>
    </lineage>
</organism>
<evidence type="ECO:0000313" key="7">
    <source>
        <dbReference type="Proteomes" id="UP000323856"/>
    </source>
</evidence>
<feature type="compositionally biased region" description="Low complexity" evidence="4">
    <location>
        <begin position="237"/>
        <end position="251"/>
    </location>
</feature>
<feature type="domain" description="Rad50/SbcC-type AAA" evidence="5">
    <location>
        <begin position="5"/>
        <end position="186"/>
    </location>
</feature>
<dbReference type="OrthoDB" id="9795626at2"/>
<protein>
    <recommendedName>
        <fullName evidence="3">Nuclease SbcCD subunit C</fullName>
    </recommendedName>
</protein>
<name>A0A5B0EKI6_9MICC</name>
<dbReference type="EMBL" id="VOBL01000004">
    <property type="protein sequence ID" value="KAA0978675.1"/>
    <property type="molecule type" value="Genomic_DNA"/>
</dbReference>
<comment type="caution">
    <text evidence="6">The sequence shown here is derived from an EMBL/GenBank/DDBJ whole genome shotgun (WGS) entry which is preliminary data.</text>
</comment>
<accession>A0A5B0EKI6</accession>
<dbReference type="PANTHER" id="PTHR32114:SF2">
    <property type="entry name" value="ABC TRANSPORTER ABCH.3"/>
    <property type="match status" value="1"/>
</dbReference>
<dbReference type="Pfam" id="PF13476">
    <property type="entry name" value="AAA_23"/>
    <property type="match status" value="1"/>
</dbReference>
<dbReference type="SUPFAM" id="SSF52540">
    <property type="entry name" value="P-loop containing nucleoside triphosphate hydrolases"/>
    <property type="match status" value="1"/>
</dbReference>
<dbReference type="Proteomes" id="UP000323856">
    <property type="component" value="Unassembled WGS sequence"/>
</dbReference>
<dbReference type="RefSeq" id="WP_149618951.1">
    <property type="nucleotide sequence ID" value="NZ_VOBL01000004.1"/>
</dbReference>
<dbReference type="Pfam" id="PF13558">
    <property type="entry name" value="SbcC_Walker_B"/>
    <property type="match status" value="1"/>
</dbReference>
<dbReference type="InterPro" id="IPR027417">
    <property type="entry name" value="P-loop_NTPase"/>
</dbReference>
<evidence type="ECO:0000256" key="1">
    <source>
        <dbReference type="ARBA" id="ARBA00006930"/>
    </source>
</evidence>
<reference evidence="6 7" key="1">
    <citation type="submission" date="2019-07" db="EMBL/GenBank/DDBJ databases">
        <title>Analysis of the biochemical properties, biological activity and biotechnological potential of siderophores and biosurfactants produced by Antarctic psychrotolerant bacteria.</title>
        <authorList>
            <person name="Styczynski M."/>
            <person name="Krucon T."/>
            <person name="Decewicz P."/>
            <person name="Dziewit L."/>
        </authorList>
    </citation>
    <scope>NUCLEOTIDE SEQUENCE [LARGE SCALE GENOMIC DNA]</scope>
    <source>
        <strain evidence="6 7">ANT_H27</strain>
    </source>
</reference>
<comment type="subunit">
    <text evidence="2">Heterodimer of SbcC and SbcD.</text>
</comment>
<sequence>MRVHSLQLEAFGPFAQRAVIDFDALSEAGIFLLNGETGAGKTSVLDGICYALYGSLPGVRTGSSSLRSDHAGPSVAPEVICEFSIKGRRFEVTRSPAWERPSTRSKNGFTTAQAQSRLRERIDGSWVEKSTRNDEVGDTLKGILGLDKEQFTKVAMLPQGDFAAFLRAKDKDREELLRKLFDTSDYAMAERVLGERLAAARVEAEDAARARATTLGALVADAETTLFAETATATDTATDADPDAAGADAHAPQSDQSVAEEARLPQAAREHLEAGADEELGALLRDRVALAQASLAEARSTADTAVATARETRTALDARTTRHRQLAELEALRQGHTDRAEAIAELGALLEADARAVGLRPYHQQLVAARTEAQKTHRQVAAAISEAESGEAHQALLAQNEAIDELLQTAGGPEPTVQGLEEVAEATNAAARSVRASAALIEAALPQEAELAAAQVSIGALLQEIETGTTKQQERTARTGELQGKLPQLRTQHTELAALTDSATARGQAVQAATERRDAVTARTRAEQVQAAAHTDWNAARSATLEAREALAALSALRLDQAAAALAQELVEGEPCLVCGSTAHPAPAALPAGKLVGPEDLEAAGQLLSAGEKVEEQQQAALKKANTALDVSRGKIGELSAEEAAAELAAATAAHAQAIASGKEAAAAQQALTAAETELETLKGATATAGTALEVAATKLAAEKSRAATLGDRLAALGQEGQTLAQRHELLGAAATALEALVAAVQARASADITLATAASLWAAKLEEIGVADTAAWQQLVLDDARRSAEQLRVRTHNDEAVRIKTLAEAPGIEKARSEVAAGIGEPRDEQIVEADKSLAAATAARDGLLSREGVLSSYATRLERALGQLAVLAREAGPVVERFETLKAVTELARGAGENRLKMTLSTYVLAARLESVALAATERLLAMTGGRYSLLHDDAPRGNSKSGLGLQILDSWTGATRDTQTLSGGETFMASLSLALGLADVIAHSSGGIDIETLFVDEGFGSLDAETLEEVMDALENLRSGGRVIGVVSHVDDMKQRITTQLNVHKSRTGSTVSMQVGV</sequence>
<dbReference type="AlphaFoldDB" id="A0A5B0EKI6"/>
<dbReference type="PANTHER" id="PTHR32114">
    <property type="entry name" value="ABC TRANSPORTER ABCH.3"/>
    <property type="match status" value="1"/>
</dbReference>
<proteinExistence type="inferred from homology"/>
<evidence type="ECO:0000313" key="6">
    <source>
        <dbReference type="EMBL" id="KAA0978675.1"/>
    </source>
</evidence>
<dbReference type="InterPro" id="IPR038729">
    <property type="entry name" value="Rad50/SbcC_AAA"/>
</dbReference>
<feature type="region of interest" description="Disordered" evidence="4">
    <location>
        <begin position="237"/>
        <end position="264"/>
    </location>
</feature>
<evidence type="ECO:0000259" key="5">
    <source>
        <dbReference type="Pfam" id="PF13476"/>
    </source>
</evidence>
<dbReference type="Gene3D" id="3.40.50.300">
    <property type="entry name" value="P-loop containing nucleotide triphosphate hydrolases"/>
    <property type="match status" value="2"/>
</dbReference>
<dbReference type="GO" id="GO:0006302">
    <property type="term" value="P:double-strand break repair"/>
    <property type="evidence" value="ECO:0007669"/>
    <property type="project" value="InterPro"/>
</dbReference>
<evidence type="ECO:0000256" key="2">
    <source>
        <dbReference type="ARBA" id="ARBA00011322"/>
    </source>
</evidence>